<organism evidence="2">
    <name type="scientific">marine sediment metagenome</name>
    <dbReference type="NCBI Taxonomy" id="412755"/>
    <lineage>
        <taxon>unclassified sequences</taxon>
        <taxon>metagenomes</taxon>
        <taxon>ecological metagenomes</taxon>
    </lineage>
</organism>
<feature type="domain" description="Thioredoxin" evidence="1">
    <location>
        <begin position="2"/>
        <end position="67"/>
    </location>
</feature>
<dbReference type="PANTHER" id="PTHR45663">
    <property type="entry name" value="GEO12009P1"/>
    <property type="match status" value="1"/>
</dbReference>
<protein>
    <recommendedName>
        <fullName evidence="1">Thioredoxin domain-containing protein</fullName>
    </recommendedName>
</protein>
<evidence type="ECO:0000313" key="2">
    <source>
        <dbReference type="EMBL" id="GAI80768.1"/>
    </source>
</evidence>
<dbReference type="EMBL" id="BARW01014857">
    <property type="protein sequence ID" value="GAI80768.1"/>
    <property type="molecule type" value="Genomic_DNA"/>
</dbReference>
<gene>
    <name evidence="2" type="ORF">S12H4_26222</name>
</gene>
<dbReference type="SUPFAM" id="SSF52833">
    <property type="entry name" value="Thioredoxin-like"/>
    <property type="match status" value="1"/>
</dbReference>
<dbReference type="Pfam" id="PF00085">
    <property type="entry name" value="Thioredoxin"/>
    <property type="match status" value="1"/>
</dbReference>
<evidence type="ECO:0000259" key="1">
    <source>
        <dbReference type="Pfam" id="PF00085"/>
    </source>
</evidence>
<dbReference type="PANTHER" id="PTHR45663:SF11">
    <property type="entry name" value="GEO12009P1"/>
    <property type="match status" value="1"/>
</dbReference>
<dbReference type="GO" id="GO:0015035">
    <property type="term" value="F:protein-disulfide reductase activity"/>
    <property type="evidence" value="ECO:0007669"/>
    <property type="project" value="TreeGrafter"/>
</dbReference>
<dbReference type="GO" id="GO:0005737">
    <property type="term" value="C:cytoplasm"/>
    <property type="evidence" value="ECO:0007669"/>
    <property type="project" value="TreeGrafter"/>
</dbReference>
<reference evidence="2" key="1">
    <citation type="journal article" date="2014" name="Front. Microbiol.">
        <title>High frequency of phylogenetically diverse reductive dehalogenase-homologous genes in deep subseafloor sedimentary metagenomes.</title>
        <authorList>
            <person name="Kawai M."/>
            <person name="Futagami T."/>
            <person name="Toyoda A."/>
            <person name="Takaki Y."/>
            <person name="Nishi S."/>
            <person name="Hori S."/>
            <person name="Arai W."/>
            <person name="Tsubouchi T."/>
            <person name="Morono Y."/>
            <person name="Uchiyama I."/>
            <person name="Ito T."/>
            <person name="Fujiyama A."/>
            <person name="Inagaki F."/>
            <person name="Takami H."/>
        </authorList>
    </citation>
    <scope>NUCLEOTIDE SEQUENCE</scope>
    <source>
        <strain evidence="2">Expedition CK06-06</strain>
    </source>
</reference>
<accession>X1RJF9</accession>
<sequence>MPAVEQLEKDYAGRLKVAKLNAAENRMLCAKLRVMGLPSYILYKDGTEVKRLTGDNVTENDLQEAIADLVT</sequence>
<proteinExistence type="predicted"/>
<dbReference type="InterPro" id="IPR013766">
    <property type="entry name" value="Thioredoxin_domain"/>
</dbReference>
<dbReference type="Gene3D" id="3.40.30.10">
    <property type="entry name" value="Glutaredoxin"/>
    <property type="match status" value="1"/>
</dbReference>
<dbReference type="AlphaFoldDB" id="X1RJF9"/>
<dbReference type="CDD" id="cd02947">
    <property type="entry name" value="TRX_family"/>
    <property type="match status" value="1"/>
</dbReference>
<name>X1RJF9_9ZZZZ</name>
<dbReference type="InterPro" id="IPR036249">
    <property type="entry name" value="Thioredoxin-like_sf"/>
</dbReference>
<comment type="caution">
    <text evidence="2">The sequence shown here is derived from an EMBL/GenBank/DDBJ whole genome shotgun (WGS) entry which is preliminary data.</text>
</comment>